<dbReference type="GO" id="GO:0004519">
    <property type="term" value="F:endonuclease activity"/>
    <property type="evidence" value="ECO:0007669"/>
    <property type="project" value="UniProtKB-KW"/>
</dbReference>
<dbReference type="PaxDb" id="1123384-AJ81_06425"/>
<sequence length="368" mass="42413">MKILHTSDWHVGLQSWVGSKAVDRLEETRQALHFLVDVAEKERVDLVLIAGDVIHSRINPRIDALNVLSEVVARFAAIAPTFLVFGNHDWQGLNCWKNFQLKNLHIIERPTTIELDDVVLSFLPYTDYQRLLGVTKDPISAMRDLLDSYLNDFRVRISSNKANVLVAHAMLEGCFESERENAILYDLKPSSFPTGFDYVALGHVHNQMQILQQPIGWYCGSPIALDFGEEKDVKGALLIEISQRTIVKPVRTPHVTLKTFVYEDYSLSNLNRLESELENFSGYARVLFKCVPSNEVRKHLLERYESVVKVEFETDWQERGADRPVEKKSLIEMYRDYVKGKYPDFEEEIVKIVEQLLREVEQSETAQD</sequence>
<dbReference type="InterPro" id="IPR029052">
    <property type="entry name" value="Metallo-depent_PP-like"/>
</dbReference>
<keyword evidence="7" id="KW-1185">Reference proteome</keyword>
<evidence type="ECO:0000256" key="3">
    <source>
        <dbReference type="ARBA" id="ARBA00022839"/>
    </source>
</evidence>
<dbReference type="GO" id="GO:0006310">
    <property type="term" value="P:DNA recombination"/>
    <property type="evidence" value="ECO:0007669"/>
    <property type="project" value="UniProtKB-KW"/>
</dbReference>
<protein>
    <recommendedName>
        <fullName evidence="4">Nuclease SbcCD subunit D</fullName>
    </recommendedName>
</protein>
<feature type="domain" description="Calcineurin-like phosphoesterase" evidence="5">
    <location>
        <begin position="1"/>
        <end position="206"/>
    </location>
</feature>
<dbReference type="PANTHER" id="PTHR30337:SF0">
    <property type="entry name" value="NUCLEASE SBCCD SUBUNIT D"/>
    <property type="match status" value="1"/>
</dbReference>
<accession>A0A0X1KRE3</accession>
<evidence type="ECO:0000259" key="5">
    <source>
        <dbReference type="Pfam" id="PF00149"/>
    </source>
</evidence>
<comment type="similarity">
    <text evidence="4">Belongs to the SbcD family.</text>
</comment>
<keyword evidence="3 4" id="KW-0269">Exonuclease</keyword>
<evidence type="ECO:0000256" key="1">
    <source>
        <dbReference type="ARBA" id="ARBA00022722"/>
    </source>
</evidence>
<evidence type="ECO:0000313" key="6">
    <source>
        <dbReference type="EMBL" id="AJC73888.1"/>
    </source>
</evidence>
<dbReference type="Pfam" id="PF00149">
    <property type="entry name" value="Metallophos"/>
    <property type="match status" value="1"/>
</dbReference>
<keyword evidence="4" id="KW-0235">DNA replication</keyword>
<name>A0A0X1KRE3_9THEM</name>
<proteinExistence type="inferred from homology"/>
<dbReference type="InterPro" id="IPR004843">
    <property type="entry name" value="Calcineurin-like_PHP"/>
</dbReference>
<dbReference type="OrthoDB" id="9773856at2"/>
<dbReference type="GO" id="GO:0008408">
    <property type="term" value="F:3'-5' exonuclease activity"/>
    <property type="evidence" value="ECO:0007669"/>
    <property type="project" value="InterPro"/>
</dbReference>
<organism evidence="6 7">
    <name type="scientific">Pseudothermotoga hypogea DSM 11164 = NBRC 106472</name>
    <dbReference type="NCBI Taxonomy" id="1123384"/>
    <lineage>
        <taxon>Bacteria</taxon>
        <taxon>Thermotogati</taxon>
        <taxon>Thermotogota</taxon>
        <taxon>Thermotogae</taxon>
        <taxon>Thermotogales</taxon>
        <taxon>Thermotogaceae</taxon>
        <taxon>Pseudothermotoga</taxon>
    </lineage>
</organism>
<dbReference type="PANTHER" id="PTHR30337">
    <property type="entry name" value="COMPONENT OF ATP-DEPENDENT DSDNA EXONUCLEASE"/>
    <property type="match status" value="1"/>
</dbReference>
<evidence type="ECO:0000256" key="4">
    <source>
        <dbReference type="RuleBase" id="RU363069"/>
    </source>
</evidence>
<keyword evidence="1 4" id="KW-0540">Nuclease</keyword>
<dbReference type="KEGG" id="phy:AJ81_06425"/>
<dbReference type="GO" id="GO:0006260">
    <property type="term" value="P:DNA replication"/>
    <property type="evidence" value="ECO:0007669"/>
    <property type="project" value="UniProtKB-KW"/>
</dbReference>
<reference evidence="6 7" key="1">
    <citation type="submission" date="2014-01" db="EMBL/GenBank/DDBJ databases">
        <title>Genome sequencing of Thermotog hypogea.</title>
        <authorList>
            <person name="Zhang X."/>
            <person name="Alvare G."/>
            <person name="Fristensky B."/>
            <person name="Chen L."/>
            <person name="Suen T."/>
            <person name="Chen Q."/>
            <person name="Ma K."/>
        </authorList>
    </citation>
    <scope>NUCLEOTIDE SEQUENCE [LARGE SCALE GENOMIC DNA]</scope>
    <source>
        <strain evidence="6 7">DSM 11164</strain>
    </source>
</reference>
<dbReference type="InterPro" id="IPR004593">
    <property type="entry name" value="SbcD"/>
</dbReference>
<gene>
    <name evidence="4" type="primary">sbcD</name>
    <name evidence="6" type="ORF">AJ81_06425</name>
</gene>
<dbReference type="CDD" id="cd00840">
    <property type="entry name" value="MPP_Mre11_N"/>
    <property type="match status" value="1"/>
</dbReference>
<evidence type="ECO:0000313" key="7">
    <source>
        <dbReference type="Proteomes" id="UP000077469"/>
    </source>
</evidence>
<dbReference type="SUPFAM" id="SSF56300">
    <property type="entry name" value="Metallo-dependent phosphatases"/>
    <property type="match status" value="1"/>
</dbReference>
<dbReference type="AlphaFoldDB" id="A0A0X1KRE3"/>
<dbReference type="InterPro" id="IPR041796">
    <property type="entry name" value="Mre11_N"/>
</dbReference>
<dbReference type="InterPro" id="IPR050535">
    <property type="entry name" value="DNA_Repair-Maintenance_Comp"/>
</dbReference>
<dbReference type="Proteomes" id="UP000077469">
    <property type="component" value="Chromosome"/>
</dbReference>
<keyword evidence="2 4" id="KW-0378">Hydrolase</keyword>
<dbReference type="NCBIfam" id="TIGR00619">
    <property type="entry name" value="sbcd"/>
    <property type="match status" value="1"/>
</dbReference>
<comment type="function">
    <text evidence="4">SbcCD cleaves DNA hairpin structures. These structures can inhibit DNA replication and are intermediates in certain DNA recombination reactions. The complex acts as a 3'-&gt;5' double strand exonuclease that can open hairpins. It also has a 5' single-strand endonuclease activity.</text>
</comment>
<dbReference type="Gene3D" id="3.60.21.10">
    <property type="match status" value="1"/>
</dbReference>
<evidence type="ECO:0000256" key="2">
    <source>
        <dbReference type="ARBA" id="ARBA00022801"/>
    </source>
</evidence>
<comment type="subunit">
    <text evidence="4">Heterodimer of SbcC and SbcD.</text>
</comment>
<dbReference type="EMBL" id="CP007141">
    <property type="protein sequence ID" value="AJC73888.1"/>
    <property type="molecule type" value="Genomic_DNA"/>
</dbReference>
<keyword evidence="4" id="KW-0233">DNA recombination</keyword>
<dbReference type="RefSeq" id="WP_031504596.1">
    <property type="nucleotide sequence ID" value="NC_022795.1"/>
</dbReference>
<dbReference type="PATRIC" id="fig|1123384.7.peg.1295"/>
<dbReference type="STRING" id="1123384.AJ81_06425"/>
<keyword evidence="4" id="KW-0255">Endonuclease</keyword>